<dbReference type="Proteomes" id="UP000765160">
    <property type="component" value="Unassembled WGS sequence"/>
</dbReference>
<organism evidence="3 4">
    <name type="scientific">Falsiroseomonas frigidaquae</name>
    <dbReference type="NCBI Taxonomy" id="487318"/>
    <lineage>
        <taxon>Bacteria</taxon>
        <taxon>Pseudomonadati</taxon>
        <taxon>Pseudomonadota</taxon>
        <taxon>Alphaproteobacteria</taxon>
        <taxon>Acetobacterales</taxon>
        <taxon>Roseomonadaceae</taxon>
        <taxon>Falsiroseomonas</taxon>
    </lineage>
</organism>
<reference evidence="3 4" key="1">
    <citation type="submission" date="2020-03" db="EMBL/GenBank/DDBJ databases">
        <title>Roseomonas selenitidurans sp. nov. isolated from soil.</title>
        <authorList>
            <person name="Liu H."/>
        </authorList>
    </citation>
    <scope>NUCLEOTIDE SEQUENCE [LARGE SCALE GENOMIC DNA]</scope>
    <source>
        <strain evidence="3 4">JCM 15073</strain>
    </source>
</reference>
<evidence type="ECO:0000256" key="2">
    <source>
        <dbReference type="SAM" id="Phobius"/>
    </source>
</evidence>
<keyword evidence="4" id="KW-1185">Reference proteome</keyword>
<evidence type="ECO:0008006" key="5">
    <source>
        <dbReference type="Google" id="ProtNLM"/>
    </source>
</evidence>
<keyword evidence="2" id="KW-0472">Membrane</keyword>
<gene>
    <name evidence="3" type="ORF">HB662_13540</name>
</gene>
<evidence type="ECO:0000256" key="1">
    <source>
        <dbReference type="SAM" id="MobiDB-lite"/>
    </source>
</evidence>
<sequence length="173" mass="18873">MAKWVRVGPAVAEAHPLHGMGGWLRVPSFFLALAVLGSPFLLVREWRPPGAPDALLLNLDLLLSIGLTLAATVLWFRRWRHFRPAYVWVFLVLDSALQLAGFLLAPGLRGAADPAEAVAEMVAGLAFLLPLAIAMQRSRRYRVTFEQRLRAEEAALTPPPTSHSPGLPPAPSC</sequence>
<keyword evidence="2" id="KW-1133">Transmembrane helix</keyword>
<comment type="caution">
    <text evidence="3">The sequence shown here is derived from an EMBL/GenBank/DDBJ whole genome shotgun (WGS) entry which is preliminary data.</text>
</comment>
<feature type="transmembrane region" description="Helical" evidence="2">
    <location>
        <begin position="117"/>
        <end position="135"/>
    </location>
</feature>
<proteinExistence type="predicted"/>
<feature type="transmembrane region" description="Helical" evidence="2">
    <location>
        <begin position="85"/>
        <end position="105"/>
    </location>
</feature>
<feature type="transmembrane region" description="Helical" evidence="2">
    <location>
        <begin position="23"/>
        <end position="43"/>
    </location>
</feature>
<dbReference type="RefSeq" id="WP_168050348.1">
    <property type="nucleotide sequence ID" value="NZ_JAATJR010000004.1"/>
</dbReference>
<protein>
    <recommendedName>
        <fullName evidence="5">DUF2569 domain-containing protein</fullName>
    </recommendedName>
</protein>
<name>A0ABX1F0F8_9PROT</name>
<keyword evidence="2" id="KW-0812">Transmembrane</keyword>
<feature type="region of interest" description="Disordered" evidence="1">
    <location>
        <begin position="154"/>
        <end position="173"/>
    </location>
</feature>
<feature type="compositionally biased region" description="Pro residues" evidence="1">
    <location>
        <begin position="157"/>
        <end position="173"/>
    </location>
</feature>
<accession>A0ABX1F0F8</accession>
<evidence type="ECO:0000313" key="4">
    <source>
        <dbReference type="Proteomes" id="UP000765160"/>
    </source>
</evidence>
<feature type="transmembrane region" description="Helical" evidence="2">
    <location>
        <begin position="55"/>
        <end position="76"/>
    </location>
</feature>
<evidence type="ECO:0000313" key="3">
    <source>
        <dbReference type="EMBL" id="NKE45809.1"/>
    </source>
</evidence>
<dbReference type="EMBL" id="JAAVTX010000004">
    <property type="protein sequence ID" value="NKE45809.1"/>
    <property type="molecule type" value="Genomic_DNA"/>
</dbReference>